<feature type="non-terminal residue" evidence="1">
    <location>
        <position position="48"/>
    </location>
</feature>
<dbReference type="Proteomes" id="UP000054359">
    <property type="component" value="Unassembled WGS sequence"/>
</dbReference>
<keyword evidence="2" id="KW-1185">Reference proteome</keyword>
<dbReference type="EMBL" id="KK121602">
    <property type="protein sequence ID" value="KFM80833.1"/>
    <property type="molecule type" value="Genomic_DNA"/>
</dbReference>
<proteinExistence type="predicted"/>
<gene>
    <name evidence="1" type="ORF">X975_19179</name>
</gene>
<evidence type="ECO:0000313" key="2">
    <source>
        <dbReference type="Proteomes" id="UP000054359"/>
    </source>
</evidence>
<reference evidence="1 2" key="1">
    <citation type="submission" date="2013-11" db="EMBL/GenBank/DDBJ databases">
        <title>Genome sequencing of Stegodyphus mimosarum.</title>
        <authorList>
            <person name="Bechsgaard J."/>
        </authorList>
    </citation>
    <scope>NUCLEOTIDE SEQUENCE [LARGE SCALE GENOMIC DNA]</scope>
</reference>
<accession>A0A087UTZ4</accession>
<sequence>MSNSYLKLYFLPVDRTGEFLNSLFFYFTAADVKYKKHCKMPRLSCMSF</sequence>
<name>A0A087UTZ4_STEMI</name>
<evidence type="ECO:0000313" key="1">
    <source>
        <dbReference type="EMBL" id="KFM80833.1"/>
    </source>
</evidence>
<protein>
    <submittedName>
        <fullName evidence="1">Uncharacterized protein</fullName>
    </submittedName>
</protein>
<dbReference type="AlphaFoldDB" id="A0A087UTZ4"/>
<organism evidence="1 2">
    <name type="scientific">Stegodyphus mimosarum</name>
    <name type="common">African social velvet spider</name>
    <dbReference type="NCBI Taxonomy" id="407821"/>
    <lineage>
        <taxon>Eukaryota</taxon>
        <taxon>Metazoa</taxon>
        <taxon>Ecdysozoa</taxon>
        <taxon>Arthropoda</taxon>
        <taxon>Chelicerata</taxon>
        <taxon>Arachnida</taxon>
        <taxon>Araneae</taxon>
        <taxon>Araneomorphae</taxon>
        <taxon>Entelegynae</taxon>
        <taxon>Eresoidea</taxon>
        <taxon>Eresidae</taxon>
        <taxon>Stegodyphus</taxon>
    </lineage>
</organism>